<dbReference type="OrthoDB" id="5772781at2759"/>
<comment type="catalytic activity">
    <reaction evidence="2">
        <text>N(6)-D-ribulosyl-L-lysyl-[protein] + ATP = N(6)-(3-O-phospho-D-ribulosyl)-L-lysyl-[protein] + ADP + H(+)</text>
        <dbReference type="Rhea" id="RHEA:48432"/>
        <dbReference type="Rhea" id="RHEA-COMP:12103"/>
        <dbReference type="Rhea" id="RHEA-COMP:12104"/>
        <dbReference type="ChEBI" id="CHEBI:15378"/>
        <dbReference type="ChEBI" id="CHEBI:30616"/>
        <dbReference type="ChEBI" id="CHEBI:90418"/>
        <dbReference type="ChEBI" id="CHEBI:90420"/>
        <dbReference type="ChEBI" id="CHEBI:456216"/>
        <dbReference type="EC" id="2.7.1.172"/>
    </reaction>
    <physiologicalReaction direction="left-to-right" evidence="2">
        <dbReference type="Rhea" id="RHEA:48433"/>
    </physiologicalReaction>
</comment>
<dbReference type="GO" id="GO:0016301">
    <property type="term" value="F:kinase activity"/>
    <property type="evidence" value="ECO:0007669"/>
    <property type="project" value="UniProtKB-UniRule"/>
</dbReference>
<sequence length="307" mass="34691">MTLDKTLDTILRSECSHLGTSFASRSGSNTVVVAQPSKQLLFCKIENAVEQTMGEAESLVAMRLSINSGQENLVPKVHSYGKTEDGRAYLITDYLDLKPSISKDGQKMLGIRLAEMHKNGTSKDGRFGFNVATYCGVTRQDNNWNTSWPRFWADQRIGDLIKRIHADQPDPELKHLEKQMRDKVYPVLLAPLEGKVKPCILHGDLWSGNAGTLNTGEPAIFDRSSYYGHNEADLGIMSMFGGFTKDFFNAYHDILPKFQPYYNQRLELYELYHQPSDLLMFKQSYRSGAISIMRSLIQFCESVNDAP</sequence>
<dbReference type="InterPro" id="IPR011009">
    <property type="entry name" value="Kinase-like_dom_sf"/>
</dbReference>
<name>A0A5C3ET07_9BASI</name>
<organism evidence="4 5">
    <name type="scientific">Ustilago trichophora</name>
    <dbReference type="NCBI Taxonomy" id="86804"/>
    <lineage>
        <taxon>Eukaryota</taxon>
        <taxon>Fungi</taxon>
        <taxon>Dikarya</taxon>
        <taxon>Basidiomycota</taxon>
        <taxon>Ustilaginomycotina</taxon>
        <taxon>Ustilaginomycetes</taxon>
        <taxon>Ustilaginales</taxon>
        <taxon>Ustilaginaceae</taxon>
        <taxon>Ustilago</taxon>
    </lineage>
</organism>
<keyword evidence="5" id="KW-1185">Reference proteome</keyword>
<dbReference type="SUPFAM" id="SSF56112">
    <property type="entry name" value="Protein kinase-like (PK-like)"/>
    <property type="match status" value="1"/>
</dbReference>
<dbReference type="Proteomes" id="UP000324022">
    <property type="component" value="Unassembled WGS sequence"/>
</dbReference>
<proteinExistence type="inferred from homology"/>
<keyword evidence="3 4" id="KW-0418">Kinase</keyword>
<dbReference type="PANTHER" id="PTHR12149:SF8">
    <property type="entry name" value="PROTEIN-RIBULOSAMINE 3-KINASE"/>
    <property type="match status" value="1"/>
</dbReference>
<reference evidence="4 5" key="1">
    <citation type="submission" date="2018-03" db="EMBL/GenBank/DDBJ databases">
        <authorList>
            <person name="Guldener U."/>
        </authorList>
    </citation>
    <scope>NUCLEOTIDE SEQUENCE [LARGE SCALE GENOMIC DNA]</scope>
    <source>
        <strain evidence="4 5">NBRC100155</strain>
    </source>
</reference>
<dbReference type="EMBL" id="OOIN01000047">
    <property type="protein sequence ID" value="SPO32451.1"/>
    <property type="molecule type" value="Genomic_DNA"/>
</dbReference>
<evidence type="ECO:0000313" key="5">
    <source>
        <dbReference type="Proteomes" id="UP000324022"/>
    </source>
</evidence>
<dbReference type="PANTHER" id="PTHR12149">
    <property type="entry name" value="FRUCTOSAMINE 3 KINASE-RELATED PROTEIN"/>
    <property type="match status" value="1"/>
</dbReference>
<dbReference type="Gene3D" id="3.90.1200.10">
    <property type="match status" value="1"/>
</dbReference>
<evidence type="ECO:0000256" key="2">
    <source>
        <dbReference type="ARBA" id="ARBA00048655"/>
    </source>
</evidence>
<dbReference type="InterPro" id="IPR016477">
    <property type="entry name" value="Fructo-/Ketosamine-3-kinase"/>
</dbReference>
<dbReference type="GO" id="GO:0102193">
    <property type="term" value="F:protein-ribulosamine 3-kinase activity"/>
    <property type="evidence" value="ECO:0007669"/>
    <property type="project" value="UniProtKB-EC"/>
</dbReference>
<protein>
    <recommendedName>
        <fullName evidence="1">protein-ribulosamine 3-kinase</fullName>
        <ecNumber evidence="1">2.7.1.172</ecNumber>
    </recommendedName>
</protein>
<evidence type="ECO:0000256" key="3">
    <source>
        <dbReference type="PIRNR" id="PIRNR006221"/>
    </source>
</evidence>
<dbReference type="AlphaFoldDB" id="A0A5C3ET07"/>
<keyword evidence="3" id="KW-0808">Transferase</keyword>
<evidence type="ECO:0000313" key="4">
    <source>
        <dbReference type="EMBL" id="SPO32451.1"/>
    </source>
</evidence>
<dbReference type="EC" id="2.7.1.172" evidence="1"/>
<accession>A0A5C3ET07</accession>
<evidence type="ECO:0000256" key="1">
    <source>
        <dbReference type="ARBA" id="ARBA00011961"/>
    </source>
</evidence>
<dbReference type="Pfam" id="PF03881">
    <property type="entry name" value="Fructosamin_kin"/>
    <property type="match status" value="1"/>
</dbReference>
<dbReference type="PIRSF" id="PIRSF006221">
    <property type="entry name" value="Ketosamine-3-kinase"/>
    <property type="match status" value="1"/>
</dbReference>
<gene>
    <name evidence="4" type="ORF">UTRI_04195</name>
</gene>
<comment type="similarity">
    <text evidence="3">Belongs to the fructosamine kinase family.</text>
</comment>